<keyword evidence="6" id="KW-1185">Reference proteome</keyword>
<dbReference type="Pfam" id="PF00691">
    <property type="entry name" value="OmpA"/>
    <property type="match status" value="1"/>
</dbReference>
<keyword evidence="1" id="KW-0472">Membrane</keyword>
<evidence type="ECO:0000256" key="2">
    <source>
        <dbReference type="SAM" id="MobiDB-lite"/>
    </source>
</evidence>
<dbReference type="RefSeq" id="WP_264515444.1">
    <property type="nucleotide sequence ID" value="NZ_JAPDDR010000011.1"/>
</dbReference>
<evidence type="ECO:0000256" key="1">
    <source>
        <dbReference type="PROSITE-ProRule" id="PRU00473"/>
    </source>
</evidence>
<feature type="signal peptide" evidence="3">
    <location>
        <begin position="1"/>
        <end position="23"/>
    </location>
</feature>
<feature type="compositionally biased region" description="Basic and acidic residues" evidence="2">
    <location>
        <begin position="61"/>
        <end position="74"/>
    </location>
</feature>
<feature type="domain" description="OmpA-like" evidence="4">
    <location>
        <begin position="270"/>
        <end position="391"/>
    </location>
</feature>
<keyword evidence="3" id="KW-0732">Signal</keyword>
<dbReference type="InterPro" id="IPR036737">
    <property type="entry name" value="OmpA-like_sf"/>
</dbReference>
<evidence type="ECO:0000259" key="4">
    <source>
        <dbReference type="PROSITE" id="PS51123"/>
    </source>
</evidence>
<dbReference type="EMBL" id="JAPDDR010000011">
    <property type="protein sequence ID" value="MCW1915882.1"/>
    <property type="molecule type" value="Genomic_DNA"/>
</dbReference>
<dbReference type="SUPFAM" id="SSF103088">
    <property type="entry name" value="OmpA-like"/>
    <property type="match status" value="1"/>
</dbReference>
<feature type="chain" id="PRO_5046663881" evidence="3">
    <location>
        <begin position="24"/>
        <end position="402"/>
    </location>
</feature>
<sequence>MKATSISRLCIILSAASLAVASAQEPANPDSKPLTDESIKASPDASKVKDASRDLANPESRITEPLERELKSGEEEVVTDGPSAFESETAVREATTAAEAAVRQSKLNIANADEARTILEGIIGGDGEISRAEQARGKSLSEEASSVAAIVPDEMREEAKIYVQDYLRGQVTADRKVPTFFGTSLDQESSDRAALSFENGKRFFQSGKRSVHFYSKTSVPAVLLANATLGNVELNTAVQAAKIMPVPEERIAALPGGYRSVDAWVISYPVNTEGMFSTDKISFRPSSTQFADTLSKDMIAVLAEAMKNPSFEGQRFVIESHTPVDGEFEQNQILSQERAEAIARALIREGVPMEQLIPVGYGEAEAQHAQTAAPAQRLTDRRTIIFRLGENKLAQPEQTLSE</sequence>
<organism evidence="5 6">
    <name type="scientific">Luteolibacter rhizosphaerae</name>
    <dbReference type="NCBI Taxonomy" id="2989719"/>
    <lineage>
        <taxon>Bacteria</taxon>
        <taxon>Pseudomonadati</taxon>
        <taxon>Verrucomicrobiota</taxon>
        <taxon>Verrucomicrobiia</taxon>
        <taxon>Verrucomicrobiales</taxon>
        <taxon>Verrucomicrobiaceae</taxon>
        <taxon>Luteolibacter</taxon>
    </lineage>
</organism>
<accession>A0ABT3G7Q2</accession>
<gene>
    <name evidence="5" type="ORF">OJ996_20005</name>
</gene>
<proteinExistence type="predicted"/>
<name>A0ABT3G7Q2_9BACT</name>
<comment type="caution">
    <text evidence="5">The sequence shown here is derived from an EMBL/GenBank/DDBJ whole genome shotgun (WGS) entry which is preliminary data.</text>
</comment>
<evidence type="ECO:0000256" key="3">
    <source>
        <dbReference type="SAM" id="SignalP"/>
    </source>
</evidence>
<dbReference type="CDD" id="cd07185">
    <property type="entry name" value="OmpA_C-like"/>
    <property type="match status" value="1"/>
</dbReference>
<dbReference type="Proteomes" id="UP001165653">
    <property type="component" value="Unassembled WGS sequence"/>
</dbReference>
<evidence type="ECO:0000313" key="6">
    <source>
        <dbReference type="Proteomes" id="UP001165653"/>
    </source>
</evidence>
<dbReference type="PANTHER" id="PTHR30329">
    <property type="entry name" value="STATOR ELEMENT OF FLAGELLAR MOTOR COMPLEX"/>
    <property type="match status" value="1"/>
</dbReference>
<dbReference type="PROSITE" id="PS51123">
    <property type="entry name" value="OMPA_2"/>
    <property type="match status" value="1"/>
</dbReference>
<reference evidence="5" key="1">
    <citation type="submission" date="2022-10" db="EMBL/GenBank/DDBJ databases">
        <title>Luteolibacter sp. GHJ8, whole genome shotgun sequencing project.</title>
        <authorList>
            <person name="Zhao G."/>
            <person name="Shen L."/>
        </authorList>
    </citation>
    <scope>NUCLEOTIDE SEQUENCE</scope>
    <source>
        <strain evidence="5">GHJ8</strain>
    </source>
</reference>
<dbReference type="PANTHER" id="PTHR30329:SF21">
    <property type="entry name" value="LIPOPROTEIN YIAD-RELATED"/>
    <property type="match status" value="1"/>
</dbReference>
<evidence type="ECO:0000313" key="5">
    <source>
        <dbReference type="EMBL" id="MCW1915882.1"/>
    </source>
</evidence>
<dbReference type="InterPro" id="IPR006665">
    <property type="entry name" value="OmpA-like"/>
</dbReference>
<protein>
    <submittedName>
        <fullName evidence="5">OmpA family protein</fullName>
    </submittedName>
</protein>
<dbReference type="InterPro" id="IPR050330">
    <property type="entry name" value="Bact_OuterMem_StrucFunc"/>
</dbReference>
<dbReference type="Gene3D" id="3.30.1330.60">
    <property type="entry name" value="OmpA-like domain"/>
    <property type="match status" value="1"/>
</dbReference>
<feature type="region of interest" description="Disordered" evidence="2">
    <location>
        <begin position="22"/>
        <end position="89"/>
    </location>
</feature>